<keyword evidence="2" id="KW-1133">Transmembrane helix</keyword>
<dbReference type="SUPFAM" id="SSF49879">
    <property type="entry name" value="SMAD/FHA domain"/>
    <property type="match status" value="1"/>
</dbReference>
<dbReference type="Proteomes" id="UP000625316">
    <property type="component" value="Unassembled WGS sequence"/>
</dbReference>
<protein>
    <submittedName>
        <fullName evidence="4">PrsW family intramembrane metalloprotease</fullName>
    </submittedName>
</protein>
<feature type="transmembrane region" description="Helical" evidence="2">
    <location>
        <begin position="182"/>
        <end position="201"/>
    </location>
</feature>
<dbReference type="CDD" id="cd00060">
    <property type="entry name" value="FHA"/>
    <property type="match status" value="1"/>
</dbReference>
<keyword evidence="4" id="KW-0645">Protease</keyword>
<name>A0A928VL54_9CYAN</name>
<gene>
    <name evidence="4" type="ORF">IQ266_02055</name>
</gene>
<dbReference type="InterPro" id="IPR026898">
    <property type="entry name" value="PrsW"/>
</dbReference>
<evidence type="ECO:0000256" key="1">
    <source>
        <dbReference type="SAM" id="MobiDB-lite"/>
    </source>
</evidence>
<dbReference type="Pfam" id="PF13367">
    <property type="entry name" value="PrsW-protease"/>
    <property type="match status" value="1"/>
</dbReference>
<sequence>MDNANPIALLRHQSNRPDGQTGVNPEQAQLPLDQIVAIGREPSGQIVIDSNTYGMVSRRHAELRYEPANTTNDGANWWLCDLNSANGTYLNQQKLQGCQTLKHGDCITLGQDGPKFIFELIPRRPVAPIGQPGRRLPRRVPQPLPDQTANRPLSVAKTNEADITLTQLFPILSNGLDLRRKAYLMPGAIVVTFVVAMFMTIDVPRAFNLLLASFLAIGCYYVIYQLCGKEKPPILLLGTALMTMLLLRSPLLQLFIWWFRDVLPGAVPTNPSALSFPVRLVRMFFGAGLMEELLKVVPLFLILGLSRGAKPAVKNRWGITEPLDGILLGAASAIGFTMSETLGQYVPEIIQSAQFEAGQLRGLQLLIPRLLGAISGHMAYSGYFGYFIGLSVLRPRSRWRILGIGYITAAGLHALWNTMGGVNPVLLAIVGMLSYAFLAASIVKARSLSPNRQKNFATRLKED</sequence>
<dbReference type="GO" id="GO:0008237">
    <property type="term" value="F:metallopeptidase activity"/>
    <property type="evidence" value="ECO:0007669"/>
    <property type="project" value="UniProtKB-KW"/>
</dbReference>
<dbReference type="PANTHER" id="PTHR23308">
    <property type="entry name" value="NUCLEAR INHIBITOR OF PROTEIN PHOSPHATASE-1"/>
    <property type="match status" value="1"/>
</dbReference>
<dbReference type="PROSITE" id="PS50006">
    <property type="entry name" value="FHA_DOMAIN"/>
    <property type="match status" value="1"/>
</dbReference>
<dbReference type="InterPro" id="IPR008984">
    <property type="entry name" value="SMAD_FHA_dom_sf"/>
</dbReference>
<evidence type="ECO:0000256" key="2">
    <source>
        <dbReference type="SAM" id="Phobius"/>
    </source>
</evidence>
<keyword evidence="5" id="KW-1185">Reference proteome</keyword>
<accession>A0A928VL54</accession>
<feature type="transmembrane region" description="Helical" evidence="2">
    <location>
        <begin position="425"/>
        <end position="443"/>
    </location>
</feature>
<dbReference type="Gene3D" id="2.60.200.20">
    <property type="match status" value="1"/>
</dbReference>
<feature type="transmembrane region" description="Helical" evidence="2">
    <location>
        <begin position="280"/>
        <end position="305"/>
    </location>
</feature>
<evidence type="ECO:0000313" key="5">
    <source>
        <dbReference type="Proteomes" id="UP000625316"/>
    </source>
</evidence>
<keyword evidence="2" id="KW-0812">Transmembrane</keyword>
<feature type="transmembrane region" description="Helical" evidence="2">
    <location>
        <begin position="326"/>
        <end position="346"/>
    </location>
</feature>
<evidence type="ECO:0000313" key="4">
    <source>
        <dbReference type="EMBL" id="MBE9028540.1"/>
    </source>
</evidence>
<keyword evidence="4" id="KW-0482">Metalloprotease</keyword>
<feature type="domain" description="FHA" evidence="3">
    <location>
        <begin position="36"/>
        <end position="95"/>
    </location>
</feature>
<feature type="transmembrane region" description="Helical" evidence="2">
    <location>
        <begin position="234"/>
        <end position="260"/>
    </location>
</feature>
<evidence type="ECO:0000259" key="3">
    <source>
        <dbReference type="PROSITE" id="PS50006"/>
    </source>
</evidence>
<proteinExistence type="predicted"/>
<dbReference type="AlphaFoldDB" id="A0A928VL54"/>
<dbReference type="InterPro" id="IPR050923">
    <property type="entry name" value="Cell_Proc_Reg/RNA_Proc"/>
</dbReference>
<feature type="transmembrane region" description="Helical" evidence="2">
    <location>
        <begin position="401"/>
        <end position="419"/>
    </location>
</feature>
<feature type="transmembrane region" description="Helical" evidence="2">
    <location>
        <begin position="207"/>
        <end position="227"/>
    </location>
</feature>
<keyword evidence="4" id="KW-0378">Hydrolase</keyword>
<reference evidence="4" key="1">
    <citation type="submission" date="2020-10" db="EMBL/GenBank/DDBJ databases">
        <authorList>
            <person name="Castelo-Branco R."/>
            <person name="Eusebio N."/>
            <person name="Adriana R."/>
            <person name="Vieira A."/>
            <person name="Brugerolle De Fraissinette N."/>
            <person name="Rezende De Castro R."/>
            <person name="Schneider M.P."/>
            <person name="Vasconcelos V."/>
            <person name="Leao P.N."/>
        </authorList>
    </citation>
    <scope>NUCLEOTIDE SEQUENCE</scope>
    <source>
        <strain evidence="4">LEGE 11480</strain>
    </source>
</reference>
<organism evidence="4 5">
    <name type="scientific">Romeriopsis navalis LEGE 11480</name>
    <dbReference type="NCBI Taxonomy" id="2777977"/>
    <lineage>
        <taxon>Bacteria</taxon>
        <taxon>Bacillati</taxon>
        <taxon>Cyanobacteriota</taxon>
        <taxon>Cyanophyceae</taxon>
        <taxon>Leptolyngbyales</taxon>
        <taxon>Leptolyngbyaceae</taxon>
        <taxon>Romeriopsis</taxon>
        <taxon>Romeriopsis navalis</taxon>
    </lineage>
</organism>
<comment type="caution">
    <text evidence="4">The sequence shown here is derived from an EMBL/GenBank/DDBJ whole genome shotgun (WGS) entry which is preliminary data.</text>
</comment>
<dbReference type="EMBL" id="JADEXQ010000004">
    <property type="protein sequence ID" value="MBE9028540.1"/>
    <property type="molecule type" value="Genomic_DNA"/>
</dbReference>
<keyword evidence="2" id="KW-0472">Membrane</keyword>
<dbReference type="Pfam" id="PF00498">
    <property type="entry name" value="FHA"/>
    <property type="match status" value="1"/>
</dbReference>
<dbReference type="RefSeq" id="WP_264323364.1">
    <property type="nucleotide sequence ID" value="NZ_JADEXQ010000004.1"/>
</dbReference>
<dbReference type="InterPro" id="IPR000253">
    <property type="entry name" value="FHA_dom"/>
</dbReference>
<dbReference type="SMART" id="SM00240">
    <property type="entry name" value="FHA"/>
    <property type="match status" value="1"/>
</dbReference>
<feature type="region of interest" description="Disordered" evidence="1">
    <location>
        <begin position="131"/>
        <end position="150"/>
    </location>
</feature>
<feature type="transmembrane region" description="Helical" evidence="2">
    <location>
        <begin position="366"/>
        <end position="389"/>
    </location>
</feature>